<proteinExistence type="predicted"/>
<keyword evidence="3" id="KW-1185">Reference proteome</keyword>
<gene>
    <name evidence="2" type="ORF">RU93_GL001784</name>
</gene>
<dbReference type="InterPro" id="IPR041233">
    <property type="entry name" value="Melibiase_C"/>
</dbReference>
<feature type="domain" description="Alpha galactosidase C-terminal" evidence="1">
    <location>
        <begin position="2"/>
        <end position="75"/>
    </location>
</feature>
<dbReference type="EMBL" id="JXKD01000046">
    <property type="protein sequence ID" value="OJG08788.1"/>
    <property type="molecule type" value="Genomic_DNA"/>
</dbReference>
<evidence type="ECO:0000259" key="1">
    <source>
        <dbReference type="Pfam" id="PF17801"/>
    </source>
</evidence>
<protein>
    <recommendedName>
        <fullName evidence="1">Alpha galactosidase C-terminal domain-containing protein</fullName>
    </recommendedName>
</protein>
<name>A0A1L8QMP5_9ENTE</name>
<evidence type="ECO:0000313" key="3">
    <source>
        <dbReference type="Proteomes" id="UP000182149"/>
    </source>
</evidence>
<dbReference type="Proteomes" id="UP000182149">
    <property type="component" value="Unassembled WGS sequence"/>
</dbReference>
<accession>A0A1L8QMP5</accession>
<reference evidence="2 3" key="1">
    <citation type="submission" date="2014-12" db="EMBL/GenBank/DDBJ databases">
        <title>Draft genome sequences of 29 type strains of Enterococci.</title>
        <authorList>
            <person name="Zhong Z."/>
            <person name="Sun Z."/>
            <person name="Liu W."/>
            <person name="Zhang W."/>
            <person name="Zhang H."/>
        </authorList>
    </citation>
    <scope>NUCLEOTIDE SEQUENCE [LARGE SCALE GENOMIC DNA]</scope>
    <source>
        <strain evidence="2 3">DSM 17690</strain>
    </source>
</reference>
<sequence length="82" mass="9404">MKVLNDGTSGVLVFNKSEETKNVTLLLSELPSVIHGNPFIYQNQIVTEVWGKEYQIREDMLEITDLAPHEVYVLQFKPKNRG</sequence>
<organism evidence="2 3">
    <name type="scientific">Enterococcus aquimarinus</name>
    <dbReference type="NCBI Taxonomy" id="328396"/>
    <lineage>
        <taxon>Bacteria</taxon>
        <taxon>Bacillati</taxon>
        <taxon>Bacillota</taxon>
        <taxon>Bacilli</taxon>
        <taxon>Lactobacillales</taxon>
        <taxon>Enterococcaceae</taxon>
        <taxon>Enterococcus</taxon>
    </lineage>
</organism>
<dbReference type="Pfam" id="PF17801">
    <property type="entry name" value="Melibiase_C"/>
    <property type="match status" value="1"/>
</dbReference>
<evidence type="ECO:0000313" key="2">
    <source>
        <dbReference type="EMBL" id="OJG08788.1"/>
    </source>
</evidence>
<comment type="caution">
    <text evidence="2">The sequence shown here is derived from an EMBL/GenBank/DDBJ whole genome shotgun (WGS) entry which is preliminary data.</text>
</comment>
<dbReference type="AlphaFoldDB" id="A0A1L8QMP5"/>